<keyword evidence="2" id="KW-1185">Reference proteome</keyword>
<comment type="caution">
    <text evidence="1">The sequence shown here is derived from an EMBL/GenBank/DDBJ whole genome shotgun (WGS) entry which is preliminary data.</text>
</comment>
<proteinExistence type="predicted"/>
<sequence length="85" mass="9958">MMLMLLEETDAIEMGARSTSLREVMIWYDIPLKFLPDFVEVHHFAQARVANAGESWPEKGGDEADDKRFSDADLWFKRLELRRLD</sequence>
<reference evidence="1 2" key="1">
    <citation type="submission" date="2016-02" db="EMBL/GenBank/DDBJ databases">
        <title>Genome analysis of coral dinoflagellate symbionts highlights evolutionary adaptations to a symbiotic lifestyle.</title>
        <authorList>
            <person name="Aranda M."/>
            <person name="Li Y."/>
            <person name="Liew Y.J."/>
            <person name="Baumgarten S."/>
            <person name="Simakov O."/>
            <person name="Wilson M."/>
            <person name="Piel J."/>
            <person name="Ashoor H."/>
            <person name="Bougouffa S."/>
            <person name="Bajic V.B."/>
            <person name="Ryu T."/>
            <person name="Ravasi T."/>
            <person name="Bayer T."/>
            <person name="Micklem G."/>
            <person name="Kim H."/>
            <person name="Bhak J."/>
            <person name="Lajeunesse T.C."/>
            <person name="Voolstra C.R."/>
        </authorList>
    </citation>
    <scope>NUCLEOTIDE SEQUENCE [LARGE SCALE GENOMIC DNA]</scope>
    <source>
        <strain evidence="1 2">CCMP2467</strain>
    </source>
</reference>
<gene>
    <name evidence="1" type="ORF">AK812_SmicGene2394</name>
</gene>
<evidence type="ECO:0000313" key="1">
    <source>
        <dbReference type="EMBL" id="OLQ13562.1"/>
    </source>
</evidence>
<dbReference type="AlphaFoldDB" id="A0A1Q9F1T7"/>
<organism evidence="1 2">
    <name type="scientific">Symbiodinium microadriaticum</name>
    <name type="common">Dinoflagellate</name>
    <name type="synonym">Zooxanthella microadriatica</name>
    <dbReference type="NCBI Taxonomy" id="2951"/>
    <lineage>
        <taxon>Eukaryota</taxon>
        <taxon>Sar</taxon>
        <taxon>Alveolata</taxon>
        <taxon>Dinophyceae</taxon>
        <taxon>Suessiales</taxon>
        <taxon>Symbiodiniaceae</taxon>
        <taxon>Symbiodinium</taxon>
    </lineage>
</organism>
<accession>A0A1Q9F1T7</accession>
<evidence type="ECO:0000313" key="2">
    <source>
        <dbReference type="Proteomes" id="UP000186817"/>
    </source>
</evidence>
<dbReference type="OrthoDB" id="408815at2759"/>
<protein>
    <submittedName>
        <fullName evidence="1">Uncharacterized protein</fullName>
    </submittedName>
</protein>
<name>A0A1Q9F1T7_SYMMI</name>
<dbReference type="EMBL" id="LSRX01000026">
    <property type="protein sequence ID" value="OLQ13562.1"/>
    <property type="molecule type" value="Genomic_DNA"/>
</dbReference>
<dbReference type="Proteomes" id="UP000186817">
    <property type="component" value="Unassembled WGS sequence"/>
</dbReference>